<protein>
    <submittedName>
        <fullName evidence="5">Acetyltransferase</fullName>
    </submittedName>
</protein>
<dbReference type="InterPro" id="IPR018357">
    <property type="entry name" value="Hexapep_transf_CS"/>
</dbReference>
<comment type="similarity">
    <text evidence="1">Belongs to the transferase hexapeptide repeat family.</text>
</comment>
<evidence type="ECO:0000256" key="1">
    <source>
        <dbReference type="ARBA" id="ARBA00007274"/>
    </source>
</evidence>
<keyword evidence="2" id="KW-0808">Transferase</keyword>
<organism evidence="5 6">
    <name type="scientific">Paraperlucidibaca wandonensis</name>
    <dbReference type="NCBI Taxonomy" id="1268273"/>
    <lineage>
        <taxon>Bacteria</taxon>
        <taxon>Pseudomonadati</taxon>
        <taxon>Pseudomonadota</taxon>
        <taxon>Gammaproteobacteria</taxon>
        <taxon>Moraxellales</taxon>
        <taxon>Moraxellaceae</taxon>
        <taxon>Paraperlucidibaca</taxon>
    </lineage>
</organism>
<dbReference type="EMBL" id="JBHTIT010000001">
    <property type="protein sequence ID" value="MFD0950036.1"/>
    <property type="molecule type" value="Genomic_DNA"/>
</dbReference>
<evidence type="ECO:0000313" key="5">
    <source>
        <dbReference type="EMBL" id="MFD0950036.1"/>
    </source>
</evidence>
<sequence length="218" mass="23068">MANKPLVMLGAGGHAAVLAEILLEQKLPLIAVVAPDPIPANSPLAGLKRITSDEQLLSTYSPVEVWLVNGLGSIPDNNLRWWIFEFFSEKGYRFAHVISPKANLSNYLELAEGVQIMMGVQVQTNASIGKNSIINTGATVEHDCKIGAHNHIAPGVTLSGGVITAEQVHIGTGASVIQNIQIGEQAVIGAGTTVVRDVPAQQRIIPAASRVISKESTK</sequence>
<keyword evidence="4" id="KW-0012">Acyltransferase</keyword>
<dbReference type="SUPFAM" id="SSF51161">
    <property type="entry name" value="Trimeric LpxA-like enzymes"/>
    <property type="match status" value="1"/>
</dbReference>
<comment type="caution">
    <text evidence="5">The sequence shown here is derived from an EMBL/GenBank/DDBJ whole genome shotgun (WGS) entry which is preliminary data.</text>
</comment>
<keyword evidence="3" id="KW-0677">Repeat</keyword>
<dbReference type="InterPro" id="IPR001451">
    <property type="entry name" value="Hexapep"/>
</dbReference>
<evidence type="ECO:0000256" key="3">
    <source>
        <dbReference type="ARBA" id="ARBA00022737"/>
    </source>
</evidence>
<dbReference type="CDD" id="cd03360">
    <property type="entry name" value="LbH_AT_putative"/>
    <property type="match status" value="1"/>
</dbReference>
<gene>
    <name evidence="5" type="ORF">ACFQ0F_06485</name>
</gene>
<dbReference type="Proteomes" id="UP001597044">
    <property type="component" value="Unassembled WGS sequence"/>
</dbReference>
<dbReference type="Pfam" id="PF00132">
    <property type="entry name" value="Hexapep"/>
    <property type="match status" value="1"/>
</dbReference>
<dbReference type="NCBIfam" id="TIGR03570">
    <property type="entry name" value="NeuD_NnaD"/>
    <property type="match status" value="1"/>
</dbReference>
<keyword evidence="6" id="KW-1185">Reference proteome</keyword>
<evidence type="ECO:0000256" key="4">
    <source>
        <dbReference type="ARBA" id="ARBA00023315"/>
    </source>
</evidence>
<dbReference type="InterPro" id="IPR011004">
    <property type="entry name" value="Trimer_LpxA-like_sf"/>
</dbReference>
<dbReference type="PANTHER" id="PTHR43300">
    <property type="entry name" value="ACETYLTRANSFERASE"/>
    <property type="match status" value="1"/>
</dbReference>
<dbReference type="PANTHER" id="PTHR43300:SF7">
    <property type="entry name" value="UDP-N-ACETYLBACILLOSAMINE N-ACETYLTRANSFERASE"/>
    <property type="match status" value="1"/>
</dbReference>
<dbReference type="InterPro" id="IPR050179">
    <property type="entry name" value="Trans_hexapeptide_repeat"/>
</dbReference>
<reference evidence="6" key="1">
    <citation type="journal article" date="2019" name="Int. J. Syst. Evol. Microbiol.">
        <title>The Global Catalogue of Microorganisms (GCM) 10K type strain sequencing project: providing services to taxonomists for standard genome sequencing and annotation.</title>
        <authorList>
            <consortium name="The Broad Institute Genomics Platform"/>
            <consortium name="The Broad Institute Genome Sequencing Center for Infectious Disease"/>
            <person name="Wu L."/>
            <person name="Ma J."/>
        </authorList>
    </citation>
    <scope>NUCLEOTIDE SEQUENCE [LARGE SCALE GENOMIC DNA]</scope>
    <source>
        <strain evidence="6">CCUG 63419</strain>
    </source>
</reference>
<dbReference type="InterPro" id="IPR020019">
    <property type="entry name" value="AcTrfase_PglD-like"/>
</dbReference>
<name>A0ABW3HF02_9GAMM</name>
<evidence type="ECO:0000313" key="6">
    <source>
        <dbReference type="Proteomes" id="UP001597044"/>
    </source>
</evidence>
<dbReference type="PROSITE" id="PS00101">
    <property type="entry name" value="HEXAPEP_TRANSFERASES"/>
    <property type="match status" value="1"/>
</dbReference>
<evidence type="ECO:0000256" key="2">
    <source>
        <dbReference type="ARBA" id="ARBA00022679"/>
    </source>
</evidence>
<dbReference type="Gene3D" id="2.160.10.10">
    <property type="entry name" value="Hexapeptide repeat proteins"/>
    <property type="match status" value="1"/>
</dbReference>
<proteinExistence type="inferred from homology"/>
<accession>A0ABW3HF02</accession>
<dbReference type="Gene3D" id="3.40.50.20">
    <property type="match status" value="1"/>
</dbReference>
<dbReference type="RefSeq" id="WP_379070367.1">
    <property type="nucleotide sequence ID" value="NZ_JBHTIT010000001.1"/>
</dbReference>